<feature type="domain" description="BTB" evidence="4">
    <location>
        <begin position="1"/>
        <end position="51"/>
    </location>
</feature>
<evidence type="ECO:0000256" key="3">
    <source>
        <dbReference type="SAM" id="MobiDB-lite"/>
    </source>
</evidence>
<dbReference type="InterPro" id="IPR036236">
    <property type="entry name" value="Znf_C2H2_sf"/>
</dbReference>
<dbReference type="InterPro" id="IPR013087">
    <property type="entry name" value="Znf_C2H2_type"/>
</dbReference>
<evidence type="ECO:0000256" key="2">
    <source>
        <dbReference type="SAM" id="Coils"/>
    </source>
</evidence>
<evidence type="ECO:0000259" key="4">
    <source>
        <dbReference type="PROSITE" id="PS50097"/>
    </source>
</evidence>
<dbReference type="Pfam" id="PF00651">
    <property type="entry name" value="BTB"/>
    <property type="match status" value="2"/>
</dbReference>
<sequence length="948" mass="106982">LICAHSKYFDSFFRKQFAESKSLCSQLPDVEPWVFRCFLGWLYTGAKLLQRSPMQYDFPSFRDIQYITSHVPASSSLLRFLADHWQSLMLNGLDPADEEVDGLTCEMQEEMGYFPKPFLALCAKAAVRNALALACVICEIGSNALQPAAEDEPPPPKCTLKSHSLEDRLDWDQKDLCVYHEHGEDEREKALCQERWERVAWRLGRATMASGAHGNLSIKDLYTPESLQIIIGPDKRPFSVPRGLICAKSDYFNKAFQRHFQEGQQRAITLVDVKEWIFECFVGWLYTGRIFWEPVDELNDDGPTPCSDSDAEDLVAAAEMEDENDRHEPTTWEHEHLIDLYIFGDRYDTRGFRNDTIMAFQLKSLQKLPRRYRWPCDTDSCKIFEDLPESAALHRFMLDAHVFAMNPDPLDTTDDVLSFPPQTLSRMANKAMQLARCRNCKKCQNGQPCNAKSHPNVKPMDYEYHGALRDISNEHMPMPTTSRPEMEWDLLMRDLDMDLMPDAMTIDPKDLAISNDNDPATQDSLAACTMPLNEQAIPPSGQDHEISQKQPTSSLALETKATASVDQLQAQINQLREMVAQLAEEKQSRPLPVLPRKQSLDSSRADSLFSRGGLSSASNATANAGDATEGYEPSRSVDVEPQPEDSPIYSRRGSASTISSIPSKRGQRIPGGYPCAQCELAFDIPSQLKHHERKHMAKDDRPFPCSQCSEKFLFPKDLARHKERIHGITNTVSQSSASSASINLDDDDSRSSSTEEHYYSKQNWQSRVSTVRRHESLWQQRDSRSGIIKRKQHSSTMLASNPHLANDVLNATIPETEAINTTSSSHVNAIRGLQIQIDLQQQTIDKLEVKLARAEQQAEAWLEERNAFAKVLQRTGGSVAPRPGLFFDQKNKRLPSLAERAKGWLGAIDKILSTSSTGRRSPEDAQTGKALEHISSALDRLDLRDVHI</sequence>
<feature type="region of interest" description="Disordered" evidence="3">
    <location>
        <begin position="729"/>
        <end position="801"/>
    </location>
</feature>
<accession>A0A8H6RNW9</accession>
<feature type="coiled-coil region" evidence="2">
    <location>
        <begin position="830"/>
        <end position="871"/>
    </location>
</feature>
<dbReference type="AlphaFoldDB" id="A0A8H6RNW9"/>
<evidence type="ECO:0000256" key="1">
    <source>
        <dbReference type="PROSITE-ProRule" id="PRU00042"/>
    </source>
</evidence>
<dbReference type="Gene3D" id="3.30.160.60">
    <property type="entry name" value="Classic Zinc Finger"/>
    <property type="match status" value="1"/>
</dbReference>
<dbReference type="GO" id="GO:0008270">
    <property type="term" value="F:zinc ion binding"/>
    <property type="evidence" value="ECO:0007669"/>
    <property type="project" value="UniProtKB-KW"/>
</dbReference>
<dbReference type="PROSITE" id="PS50157">
    <property type="entry name" value="ZINC_FINGER_C2H2_2"/>
    <property type="match status" value="2"/>
</dbReference>
<dbReference type="SUPFAM" id="SSF57667">
    <property type="entry name" value="beta-beta-alpha zinc fingers"/>
    <property type="match status" value="1"/>
</dbReference>
<feature type="region of interest" description="Disordered" evidence="3">
    <location>
        <begin position="584"/>
        <end position="668"/>
    </location>
</feature>
<evidence type="ECO:0000313" key="7">
    <source>
        <dbReference type="Proteomes" id="UP000660729"/>
    </source>
</evidence>
<proteinExistence type="predicted"/>
<dbReference type="PROSITE" id="PS50097">
    <property type="entry name" value="BTB"/>
    <property type="match status" value="2"/>
</dbReference>
<feature type="domain" description="BTB" evidence="4">
    <location>
        <begin position="225"/>
        <end position="294"/>
    </location>
</feature>
<dbReference type="CDD" id="cd18186">
    <property type="entry name" value="BTB_POZ_ZBTB_KLHL-like"/>
    <property type="match status" value="2"/>
</dbReference>
<dbReference type="Gene3D" id="3.30.710.10">
    <property type="entry name" value="Potassium Channel Kv1.1, Chain A"/>
    <property type="match status" value="2"/>
</dbReference>
<comment type="caution">
    <text evidence="6">The sequence shown here is derived from an EMBL/GenBank/DDBJ whole genome shotgun (WGS) entry which is preliminary data.</text>
</comment>
<feature type="compositionally biased region" description="Polar residues" evidence="3">
    <location>
        <begin position="613"/>
        <end position="622"/>
    </location>
</feature>
<dbReference type="Proteomes" id="UP000660729">
    <property type="component" value="Unassembled WGS sequence"/>
</dbReference>
<reference evidence="6" key="1">
    <citation type="submission" date="2020-04" db="EMBL/GenBank/DDBJ databases">
        <title>Draft genome resource of the tomato pathogen Pseudocercospora fuligena.</title>
        <authorList>
            <person name="Zaccaron A."/>
        </authorList>
    </citation>
    <scope>NUCLEOTIDE SEQUENCE</scope>
    <source>
        <strain evidence="6">PF001</strain>
    </source>
</reference>
<feature type="compositionally biased region" description="Polar residues" evidence="3">
    <location>
        <begin position="760"/>
        <end position="769"/>
    </location>
</feature>
<organism evidence="6 7">
    <name type="scientific">Pseudocercospora fuligena</name>
    <dbReference type="NCBI Taxonomy" id="685502"/>
    <lineage>
        <taxon>Eukaryota</taxon>
        <taxon>Fungi</taxon>
        <taxon>Dikarya</taxon>
        <taxon>Ascomycota</taxon>
        <taxon>Pezizomycotina</taxon>
        <taxon>Dothideomycetes</taxon>
        <taxon>Dothideomycetidae</taxon>
        <taxon>Mycosphaerellales</taxon>
        <taxon>Mycosphaerellaceae</taxon>
        <taxon>Pseudocercospora</taxon>
    </lineage>
</organism>
<dbReference type="PROSITE" id="PS00028">
    <property type="entry name" value="ZINC_FINGER_C2H2_1"/>
    <property type="match status" value="2"/>
</dbReference>
<dbReference type="InterPro" id="IPR000210">
    <property type="entry name" value="BTB/POZ_dom"/>
</dbReference>
<evidence type="ECO:0000259" key="5">
    <source>
        <dbReference type="PROSITE" id="PS50157"/>
    </source>
</evidence>
<keyword evidence="7" id="KW-1185">Reference proteome</keyword>
<feature type="compositionally biased region" description="Basic and acidic residues" evidence="3">
    <location>
        <begin position="749"/>
        <end position="759"/>
    </location>
</feature>
<dbReference type="SMART" id="SM00355">
    <property type="entry name" value="ZnF_C2H2"/>
    <property type="match status" value="2"/>
</dbReference>
<dbReference type="PANTHER" id="PTHR47843">
    <property type="entry name" value="BTB DOMAIN-CONTAINING PROTEIN-RELATED"/>
    <property type="match status" value="1"/>
</dbReference>
<protein>
    <submittedName>
        <fullName evidence="6">Zinc finger protein</fullName>
    </submittedName>
</protein>
<feature type="compositionally biased region" description="Polar residues" evidence="3">
    <location>
        <begin position="653"/>
        <end position="662"/>
    </location>
</feature>
<feature type="region of interest" description="Disordered" evidence="3">
    <location>
        <begin position="534"/>
        <end position="554"/>
    </location>
</feature>
<dbReference type="InterPro" id="IPR011333">
    <property type="entry name" value="SKP1/BTB/POZ_sf"/>
</dbReference>
<feature type="domain" description="C2H2-type" evidence="5">
    <location>
        <begin position="703"/>
        <end position="726"/>
    </location>
</feature>
<feature type="non-terminal residue" evidence="6">
    <location>
        <position position="948"/>
    </location>
</feature>
<feature type="compositionally biased region" description="Low complexity" evidence="3">
    <location>
        <begin position="733"/>
        <end position="743"/>
    </location>
</feature>
<gene>
    <name evidence="6" type="ORF">HII31_05126</name>
</gene>
<keyword evidence="2" id="KW-0175">Coiled coil</keyword>
<keyword evidence="1" id="KW-0863">Zinc-finger</keyword>
<feature type="domain" description="C2H2-type" evidence="5">
    <location>
        <begin position="673"/>
        <end position="700"/>
    </location>
</feature>
<feature type="compositionally biased region" description="Basic and acidic residues" evidence="3">
    <location>
        <begin position="772"/>
        <end position="784"/>
    </location>
</feature>
<dbReference type="PANTHER" id="PTHR47843:SF2">
    <property type="entry name" value="BTB DOMAIN-CONTAINING PROTEIN"/>
    <property type="match status" value="1"/>
</dbReference>
<evidence type="ECO:0000313" key="6">
    <source>
        <dbReference type="EMBL" id="KAF7193551.1"/>
    </source>
</evidence>
<dbReference type="SUPFAM" id="SSF54695">
    <property type="entry name" value="POZ domain"/>
    <property type="match status" value="2"/>
</dbReference>
<dbReference type="EMBL" id="JABCIY010000080">
    <property type="protein sequence ID" value="KAF7193551.1"/>
    <property type="molecule type" value="Genomic_DNA"/>
</dbReference>
<keyword evidence="1" id="KW-0862">Zinc</keyword>
<name>A0A8H6RNW9_9PEZI</name>
<keyword evidence="1" id="KW-0479">Metal-binding</keyword>
<dbReference type="OrthoDB" id="3641599at2759"/>